<evidence type="ECO:0000313" key="3">
    <source>
        <dbReference type="EMBL" id="KAB5590856.1"/>
    </source>
</evidence>
<dbReference type="PANTHER" id="PTHR31303">
    <property type="entry name" value="CTP-DEPENDENT DIACYLGLYCEROL KINASE 1"/>
    <property type="match status" value="1"/>
</dbReference>
<accession>A0A5N5QHB9</accession>
<gene>
    <name evidence="3" type="ORF">CTheo_5699</name>
</gene>
<keyword evidence="4" id="KW-1185">Reference proteome</keyword>
<dbReference type="InterPro" id="IPR037997">
    <property type="entry name" value="Dgk1-like"/>
</dbReference>
<dbReference type="AlphaFoldDB" id="A0A5N5QHB9"/>
<keyword evidence="2" id="KW-0472">Membrane</keyword>
<organism evidence="3 4">
    <name type="scientific">Ceratobasidium theobromae</name>
    <dbReference type="NCBI Taxonomy" id="1582974"/>
    <lineage>
        <taxon>Eukaryota</taxon>
        <taxon>Fungi</taxon>
        <taxon>Dikarya</taxon>
        <taxon>Basidiomycota</taxon>
        <taxon>Agaricomycotina</taxon>
        <taxon>Agaricomycetes</taxon>
        <taxon>Cantharellales</taxon>
        <taxon>Ceratobasidiaceae</taxon>
        <taxon>Ceratobasidium</taxon>
    </lineage>
</organism>
<dbReference type="EMBL" id="SSOP01000140">
    <property type="protein sequence ID" value="KAB5590856.1"/>
    <property type="molecule type" value="Genomic_DNA"/>
</dbReference>
<feature type="transmembrane region" description="Helical" evidence="2">
    <location>
        <begin position="230"/>
        <end position="251"/>
    </location>
</feature>
<reference evidence="3 4" key="1">
    <citation type="journal article" date="2019" name="Fungal Biol. Biotechnol.">
        <title>Draft genome sequence of fastidious pathogen Ceratobasidium theobromae, which causes vascular-streak dieback in Theobroma cacao.</title>
        <authorList>
            <person name="Ali S.S."/>
            <person name="Asman A."/>
            <person name="Shao J."/>
            <person name="Firmansyah A.P."/>
            <person name="Susilo A.W."/>
            <person name="Rosmana A."/>
            <person name="McMahon P."/>
            <person name="Junaid M."/>
            <person name="Guest D."/>
            <person name="Kheng T.Y."/>
            <person name="Meinhardt L.W."/>
            <person name="Bailey B.A."/>
        </authorList>
    </citation>
    <scope>NUCLEOTIDE SEQUENCE [LARGE SCALE GENOMIC DNA]</scope>
    <source>
        <strain evidence="3 4">CT2</strain>
    </source>
</reference>
<feature type="region of interest" description="Disordered" evidence="1">
    <location>
        <begin position="1"/>
        <end position="26"/>
    </location>
</feature>
<sequence>MTDCRPHKRPSRPRPTSRQSSMAYPMLVPKRSPSAGLRHRRHDAEIPLVDVGVQVGIDEDGYGDDLSTPELLEPPALPTAKIDWEIPRKALHSSIGKLAVLNMYLLTFFQDFWSCHFSAADAMRLNIAPFARLYERLLGAFMRESEKKKINGVIWYLVGVIFVLRCYPRDVAVVSILMLVVLLLLWSLLTFPSLSWCDTAASTVGRAWGRYTPKLPSRLLFLPIAPRKSLAGTLGATVTGALITFVFWGWAVTPEYITDENPAWHWSRGGWLGLSALSLCSGIAAGITEALDIGGLDDNLTLPIISGALIWGVARLISAL</sequence>
<comment type="caution">
    <text evidence="3">The sequence shown here is derived from an EMBL/GenBank/DDBJ whole genome shotgun (WGS) entry which is preliminary data.</text>
</comment>
<evidence type="ECO:0000313" key="4">
    <source>
        <dbReference type="Proteomes" id="UP000383932"/>
    </source>
</evidence>
<dbReference type="PANTHER" id="PTHR31303:SF1">
    <property type="entry name" value="CTP-DEPENDENT DIACYLGLYCEROL KINASE 1"/>
    <property type="match status" value="1"/>
</dbReference>
<feature type="compositionally biased region" description="Basic residues" evidence="1">
    <location>
        <begin position="1"/>
        <end position="12"/>
    </location>
</feature>
<dbReference type="GO" id="GO:0005789">
    <property type="term" value="C:endoplasmic reticulum membrane"/>
    <property type="evidence" value="ECO:0007669"/>
    <property type="project" value="TreeGrafter"/>
</dbReference>
<feature type="transmembrane region" description="Helical" evidence="2">
    <location>
        <begin position="150"/>
        <end position="167"/>
    </location>
</feature>
<keyword evidence="3" id="KW-0418">Kinase</keyword>
<dbReference type="Proteomes" id="UP000383932">
    <property type="component" value="Unassembled WGS sequence"/>
</dbReference>
<keyword evidence="3" id="KW-0808">Transferase</keyword>
<feature type="transmembrane region" description="Helical" evidence="2">
    <location>
        <begin position="173"/>
        <end position="191"/>
    </location>
</feature>
<dbReference type="GO" id="GO:0004143">
    <property type="term" value="F:ATP-dependent diacylglycerol kinase activity"/>
    <property type="evidence" value="ECO:0007669"/>
    <property type="project" value="InterPro"/>
</dbReference>
<dbReference type="GO" id="GO:0006654">
    <property type="term" value="P:phosphatidic acid biosynthetic process"/>
    <property type="evidence" value="ECO:0007669"/>
    <property type="project" value="TreeGrafter"/>
</dbReference>
<name>A0A5N5QHB9_9AGAM</name>
<protein>
    <submittedName>
        <fullName evidence="3">CTP-dependent diacylglycerol kinase 1</fullName>
    </submittedName>
</protein>
<dbReference type="OrthoDB" id="5673at2759"/>
<evidence type="ECO:0000256" key="2">
    <source>
        <dbReference type="SAM" id="Phobius"/>
    </source>
</evidence>
<keyword evidence="2" id="KW-0812">Transmembrane</keyword>
<keyword evidence="2" id="KW-1133">Transmembrane helix</keyword>
<evidence type="ECO:0000256" key="1">
    <source>
        <dbReference type="SAM" id="MobiDB-lite"/>
    </source>
</evidence>
<proteinExistence type="predicted"/>
<feature type="transmembrane region" description="Helical" evidence="2">
    <location>
        <begin position="300"/>
        <end position="318"/>
    </location>
</feature>
<feature type="transmembrane region" description="Helical" evidence="2">
    <location>
        <begin position="271"/>
        <end position="288"/>
    </location>
</feature>